<dbReference type="Proteomes" id="UP000584642">
    <property type="component" value="Unassembled WGS sequence"/>
</dbReference>
<dbReference type="InterPro" id="IPR006175">
    <property type="entry name" value="YjgF/YER057c/UK114"/>
</dbReference>
<name>A0ABX2TL81_9PROT</name>
<dbReference type="SUPFAM" id="SSF55298">
    <property type="entry name" value="YjgF-like"/>
    <property type="match status" value="1"/>
</dbReference>
<organism evidence="1 2">
    <name type="scientific">Azospirillum oleiclasticum</name>
    <dbReference type="NCBI Taxonomy" id="2735135"/>
    <lineage>
        <taxon>Bacteria</taxon>
        <taxon>Pseudomonadati</taxon>
        <taxon>Pseudomonadota</taxon>
        <taxon>Alphaproteobacteria</taxon>
        <taxon>Rhodospirillales</taxon>
        <taxon>Azospirillaceae</taxon>
        <taxon>Azospirillum</taxon>
    </lineage>
</organism>
<comment type="caution">
    <text evidence="1">The sequence shown here is derived from an EMBL/GenBank/DDBJ whole genome shotgun (WGS) entry which is preliminary data.</text>
</comment>
<accession>A0ABX2TL81</accession>
<dbReference type="CDD" id="cd06154">
    <property type="entry name" value="YjgF_YER057c_UK114_like_6"/>
    <property type="match status" value="1"/>
</dbReference>
<dbReference type="PANTHER" id="PTHR43857:SF1">
    <property type="entry name" value="YJGH FAMILY PROTEIN"/>
    <property type="match status" value="1"/>
</dbReference>
<dbReference type="PANTHER" id="PTHR43857">
    <property type="entry name" value="BLR7761 PROTEIN"/>
    <property type="match status" value="1"/>
</dbReference>
<dbReference type="InterPro" id="IPR035959">
    <property type="entry name" value="RutC-like_sf"/>
</dbReference>
<evidence type="ECO:0000313" key="2">
    <source>
        <dbReference type="Proteomes" id="UP000584642"/>
    </source>
</evidence>
<evidence type="ECO:0000313" key="1">
    <source>
        <dbReference type="EMBL" id="NYZ24475.1"/>
    </source>
</evidence>
<keyword evidence="2" id="KW-1185">Reference proteome</keyword>
<dbReference type="RefSeq" id="WP_180286247.1">
    <property type="nucleotide sequence ID" value="NZ_JABFDB010000040.1"/>
</dbReference>
<protein>
    <submittedName>
        <fullName evidence="1">RidA family protein</fullName>
    </submittedName>
</protein>
<dbReference type="Gene3D" id="3.30.1330.40">
    <property type="entry name" value="RutC-like"/>
    <property type="match status" value="1"/>
</dbReference>
<dbReference type="Pfam" id="PF01042">
    <property type="entry name" value="Ribonuc_L-PSP"/>
    <property type="match status" value="1"/>
</dbReference>
<dbReference type="EMBL" id="JABFDB010000040">
    <property type="protein sequence ID" value="NYZ24475.1"/>
    <property type="molecule type" value="Genomic_DNA"/>
</dbReference>
<reference evidence="1 2" key="1">
    <citation type="submission" date="2020-05" db="EMBL/GenBank/DDBJ databases">
        <title>Azospirillum oleiclasticum sp. nov, a nitrogen-fixing and heavy crude oil-emulsifying bacterium isolated from the crude oil of Yumen Oilfield.</title>
        <authorList>
            <person name="Wu D."/>
            <person name="Cai M."/>
            <person name="Zhang X."/>
        </authorList>
    </citation>
    <scope>NUCLEOTIDE SEQUENCE [LARGE SCALE GENOMIC DNA]</scope>
    <source>
        <strain evidence="1 2">ROY-1-1-2</strain>
    </source>
</reference>
<gene>
    <name evidence="1" type="ORF">HND93_32635</name>
</gene>
<proteinExistence type="predicted"/>
<sequence length="125" mass="13643">MARTLISSGSDFERVAGYSRAVVDGRWVFVSGTTGFDYAAGTIADSVEEQTHQTFRNIAAALEKAGAGLKDVVRIRVYLSESTDFPKVAPILGEYMGEVRPANTTVVCQLVDPRMKVEIEVTARR</sequence>